<dbReference type="PANTHER" id="PTHR42748">
    <property type="entry name" value="NITROGEN METABOLITE REPRESSION PROTEIN NMRA FAMILY MEMBER"/>
    <property type="match status" value="1"/>
</dbReference>
<dbReference type="GO" id="GO:0016491">
    <property type="term" value="F:oxidoreductase activity"/>
    <property type="evidence" value="ECO:0007669"/>
    <property type="project" value="UniProtKB-KW"/>
</dbReference>
<dbReference type="InterPro" id="IPR036291">
    <property type="entry name" value="NAD(P)-bd_dom_sf"/>
</dbReference>
<keyword evidence="2" id="KW-0521">NADP</keyword>
<evidence type="ECO:0000256" key="1">
    <source>
        <dbReference type="ARBA" id="ARBA00006328"/>
    </source>
</evidence>
<comment type="caution">
    <text evidence="5">The sequence shown here is derived from an EMBL/GenBank/DDBJ whole genome shotgun (WGS) entry which is preliminary data.</text>
</comment>
<dbReference type="OrthoDB" id="300709at2759"/>
<organism evidence="5 6">
    <name type="scientific">Penicillium desertorum</name>
    <dbReference type="NCBI Taxonomy" id="1303715"/>
    <lineage>
        <taxon>Eukaryota</taxon>
        <taxon>Fungi</taxon>
        <taxon>Dikarya</taxon>
        <taxon>Ascomycota</taxon>
        <taxon>Pezizomycotina</taxon>
        <taxon>Eurotiomycetes</taxon>
        <taxon>Eurotiomycetidae</taxon>
        <taxon>Eurotiales</taxon>
        <taxon>Aspergillaceae</taxon>
        <taxon>Penicillium</taxon>
    </lineage>
</organism>
<dbReference type="Gene3D" id="3.40.50.720">
    <property type="entry name" value="NAD(P)-binding Rossmann-like Domain"/>
    <property type="match status" value="1"/>
</dbReference>
<dbReference type="Gene3D" id="3.90.25.10">
    <property type="entry name" value="UDP-galactose 4-epimerase, domain 1"/>
    <property type="match status" value="1"/>
</dbReference>
<dbReference type="SUPFAM" id="SSF51735">
    <property type="entry name" value="NAD(P)-binding Rossmann-fold domains"/>
    <property type="match status" value="1"/>
</dbReference>
<evidence type="ECO:0000313" key="6">
    <source>
        <dbReference type="Proteomes" id="UP001147760"/>
    </source>
</evidence>
<comment type="similarity">
    <text evidence="1">Belongs to the NmrA-type oxidoreductase family.</text>
</comment>
<gene>
    <name evidence="5" type="ORF">N7530_006159</name>
</gene>
<dbReference type="GO" id="GO:0005634">
    <property type="term" value="C:nucleus"/>
    <property type="evidence" value="ECO:0007669"/>
    <property type="project" value="TreeGrafter"/>
</dbReference>
<dbReference type="Proteomes" id="UP001147760">
    <property type="component" value="Unassembled WGS sequence"/>
</dbReference>
<dbReference type="InterPro" id="IPR051164">
    <property type="entry name" value="NmrA-like_oxidored"/>
</dbReference>
<sequence>MTKEEQKTIIVIGATGKQGGSVARSLLQNPAFRVRCITRDPTSKETQALRELGAEWVQGDGLDETGMEALLMGAWGIFINNGYILSNDVLQGLYERDFGNCILRSASKAGVAHVVFSSQPSAEELTNGRIRTPVLDAKAHGEKWARTHGKFQSFTPIMSAWYMEDFLMPSFVTDFGGFPIHHDDEGYLTFRSAPLGGREEVPWVCVDDDFGDMVHGIFLDPMRWNQRMVQAVSEILSFGDVVSTFADVTKKPSRFIPYGELATIPDDGRVGLKESGDVFAFYQLREGELFGTAATESRTAAQLKKAAFRAKGGRGREVPTTCREWFEQHFSADVPFTRGIK</sequence>
<evidence type="ECO:0000256" key="2">
    <source>
        <dbReference type="ARBA" id="ARBA00022857"/>
    </source>
</evidence>
<evidence type="ECO:0000313" key="5">
    <source>
        <dbReference type="EMBL" id="KAJ5480650.1"/>
    </source>
</evidence>
<dbReference type="EMBL" id="JAPWDO010000003">
    <property type="protein sequence ID" value="KAJ5480650.1"/>
    <property type="molecule type" value="Genomic_DNA"/>
</dbReference>
<reference evidence="5" key="1">
    <citation type="submission" date="2022-12" db="EMBL/GenBank/DDBJ databases">
        <authorList>
            <person name="Petersen C."/>
        </authorList>
    </citation>
    <scope>NUCLEOTIDE SEQUENCE</scope>
    <source>
        <strain evidence="5">IBT 17660</strain>
    </source>
</reference>
<evidence type="ECO:0000256" key="3">
    <source>
        <dbReference type="ARBA" id="ARBA00023002"/>
    </source>
</evidence>
<proteinExistence type="inferred from homology"/>
<reference evidence="5" key="2">
    <citation type="journal article" date="2023" name="IMA Fungus">
        <title>Comparative genomic study of the Penicillium genus elucidates a diverse pangenome and 15 lateral gene transfer events.</title>
        <authorList>
            <person name="Petersen C."/>
            <person name="Sorensen T."/>
            <person name="Nielsen M.R."/>
            <person name="Sondergaard T.E."/>
            <person name="Sorensen J.L."/>
            <person name="Fitzpatrick D.A."/>
            <person name="Frisvad J.C."/>
            <person name="Nielsen K.L."/>
        </authorList>
    </citation>
    <scope>NUCLEOTIDE SEQUENCE</scope>
    <source>
        <strain evidence="5">IBT 17660</strain>
    </source>
</reference>
<name>A0A9X0BS15_9EURO</name>
<dbReference type="PANTHER" id="PTHR42748:SF30">
    <property type="entry name" value="NMRA-LIKE DOMAIN-CONTAINING PROTEIN"/>
    <property type="match status" value="1"/>
</dbReference>
<feature type="domain" description="NmrA-like" evidence="4">
    <location>
        <begin position="6"/>
        <end position="283"/>
    </location>
</feature>
<dbReference type="InterPro" id="IPR008030">
    <property type="entry name" value="NmrA-like"/>
</dbReference>
<dbReference type="Pfam" id="PF05368">
    <property type="entry name" value="NmrA"/>
    <property type="match status" value="1"/>
</dbReference>
<keyword evidence="3" id="KW-0560">Oxidoreductase</keyword>
<protein>
    <recommendedName>
        <fullName evidence="4">NmrA-like domain-containing protein</fullName>
    </recommendedName>
</protein>
<accession>A0A9X0BS15</accession>
<dbReference type="AlphaFoldDB" id="A0A9X0BS15"/>
<keyword evidence="6" id="KW-1185">Reference proteome</keyword>
<evidence type="ECO:0000259" key="4">
    <source>
        <dbReference type="Pfam" id="PF05368"/>
    </source>
</evidence>